<dbReference type="PIRSF" id="PIRSF000390">
    <property type="entry name" value="PLP_StrS"/>
    <property type="match status" value="1"/>
</dbReference>
<proteinExistence type="inferred from homology"/>
<dbReference type="InterPro" id="IPR015421">
    <property type="entry name" value="PyrdxlP-dep_Trfase_major"/>
</dbReference>
<evidence type="ECO:0000256" key="1">
    <source>
        <dbReference type="ARBA" id="ARBA00037999"/>
    </source>
</evidence>
<evidence type="ECO:0000313" key="3">
    <source>
        <dbReference type="EMBL" id="MBT0653844.1"/>
    </source>
</evidence>
<evidence type="ECO:0000256" key="2">
    <source>
        <dbReference type="RuleBase" id="RU004508"/>
    </source>
</evidence>
<evidence type="ECO:0000313" key="4">
    <source>
        <dbReference type="Proteomes" id="UP000756860"/>
    </source>
</evidence>
<keyword evidence="3" id="KW-0808">Transferase</keyword>
<dbReference type="EMBL" id="JAHCVK010000005">
    <property type="protein sequence ID" value="MBT0653844.1"/>
    <property type="molecule type" value="Genomic_DNA"/>
</dbReference>
<dbReference type="SUPFAM" id="SSF53383">
    <property type="entry name" value="PLP-dependent transferases"/>
    <property type="match status" value="1"/>
</dbReference>
<dbReference type="PANTHER" id="PTHR30244">
    <property type="entry name" value="TRANSAMINASE"/>
    <property type="match status" value="1"/>
</dbReference>
<gene>
    <name evidence="3" type="ORF">KI810_12310</name>
</gene>
<reference evidence="3 4" key="1">
    <citation type="submission" date="2021-05" db="EMBL/GenBank/DDBJ databases">
        <title>The draft genome of Geobacter luticola JCM 17780.</title>
        <authorList>
            <person name="Xu Z."/>
            <person name="Masuda Y."/>
            <person name="Itoh H."/>
            <person name="Senoo K."/>
        </authorList>
    </citation>
    <scope>NUCLEOTIDE SEQUENCE [LARGE SCALE GENOMIC DNA]</scope>
    <source>
        <strain evidence="3 4">JCM 17780</strain>
    </source>
</reference>
<dbReference type="GO" id="GO:0008483">
    <property type="term" value="F:transaminase activity"/>
    <property type="evidence" value="ECO:0007669"/>
    <property type="project" value="UniProtKB-KW"/>
</dbReference>
<dbReference type="CDD" id="cd00616">
    <property type="entry name" value="AHBA_syn"/>
    <property type="match status" value="1"/>
</dbReference>
<protein>
    <submittedName>
        <fullName evidence="3">DegT/DnrJ/EryC1/StrS family aminotransferase</fullName>
    </submittedName>
</protein>
<dbReference type="Proteomes" id="UP000756860">
    <property type="component" value="Unassembled WGS sequence"/>
</dbReference>
<keyword evidence="4" id="KW-1185">Reference proteome</keyword>
<sequence>MKNSVRDMSLMDVGDDNIVLFHPHVPESAVSLVQQTLTTRWIGQGPKVDEFEQKFGARFGEGRTAIAVGSGTDALHLSYILAGIEAGDEVITPVFTCAATNIPLLYQKAEIKFADVQPGTLNIDPSHVKQLISDRTKAIVCVHYGGLPCDLNELSAIAAERGIPIIEDAAHALGGTYNGKPVGSISEFSMFSFQAIKQLTTGDGGMLVLKDGSLAEKARRIRWFGIDRVAKQMGNWDNDITEIGYKYQMNDIAAAMGLSALAEFDGVLALRQKLFRRYSEQLQGTPGLQIVGDGYTDREHAAWIFTVIAEDRPGLQAKLRAHHIESNQVHYRNDRYTVFGGRRNNLPNMDAIEEKYLVLPLHPRISIEQVDKICDVIRSGW</sequence>
<dbReference type="InterPro" id="IPR015424">
    <property type="entry name" value="PyrdxlP-dep_Trfase"/>
</dbReference>
<keyword evidence="2" id="KW-0663">Pyridoxal phosphate</keyword>
<dbReference type="InterPro" id="IPR000653">
    <property type="entry name" value="DegT/StrS_aminotransferase"/>
</dbReference>
<accession>A0ABS5SEP9</accession>
<dbReference type="PANTHER" id="PTHR30244:SF34">
    <property type="entry name" value="DTDP-4-AMINO-4,6-DIDEOXYGALACTOSE TRANSAMINASE"/>
    <property type="match status" value="1"/>
</dbReference>
<keyword evidence="3" id="KW-0032">Aminotransferase</keyword>
<dbReference type="Pfam" id="PF01041">
    <property type="entry name" value="DegT_DnrJ_EryC1"/>
    <property type="match status" value="1"/>
</dbReference>
<dbReference type="RefSeq" id="WP_214175844.1">
    <property type="nucleotide sequence ID" value="NZ_JAHCVK010000005.1"/>
</dbReference>
<dbReference type="Gene3D" id="3.40.640.10">
    <property type="entry name" value="Type I PLP-dependent aspartate aminotransferase-like (Major domain)"/>
    <property type="match status" value="1"/>
</dbReference>
<comment type="caution">
    <text evidence="3">The sequence shown here is derived from an EMBL/GenBank/DDBJ whole genome shotgun (WGS) entry which is preliminary data.</text>
</comment>
<organism evidence="3 4">
    <name type="scientific">Geomobilimonas luticola</name>
    <dbReference type="NCBI Taxonomy" id="1114878"/>
    <lineage>
        <taxon>Bacteria</taxon>
        <taxon>Pseudomonadati</taxon>
        <taxon>Thermodesulfobacteriota</taxon>
        <taxon>Desulfuromonadia</taxon>
        <taxon>Geobacterales</taxon>
        <taxon>Geobacteraceae</taxon>
        <taxon>Geomobilimonas</taxon>
    </lineage>
</organism>
<dbReference type="InterPro" id="IPR015422">
    <property type="entry name" value="PyrdxlP-dep_Trfase_small"/>
</dbReference>
<comment type="similarity">
    <text evidence="1 2">Belongs to the DegT/DnrJ/EryC1 family.</text>
</comment>
<dbReference type="Gene3D" id="3.90.1150.10">
    <property type="entry name" value="Aspartate Aminotransferase, domain 1"/>
    <property type="match status" value="1"/>
</dbReference>
<name>A0ABS5SEP9_9BACT</name>